<feature type="transmembrane region" description="Helical" evidence="2">
    <location>
        <begin position="89"/>
        <end position="110"/>
    </location>
</feature>
<feature type="region of interest" description="Disordered" evidence="1">
    <location>
        <begin position="117"/>
        <end position="139"/>
    </location>
</feature>
<dbReference type="Proteomes" id="UP001178662">
    <property type="component" value="Chromosome"/>
</dbReference>
<protein>
    <submittedName>
        <fullName evidence="4">VWA domain-containing protein</fullName>
    </submittedName>
</protein>
<dbReference type="Pfam" id="PF13240">
    <property type="entry name" value="Zn_Ribbon_1"/>
    <property type="match status" value="1"/>
</dbReference>
<proteinExistence type="predicted"/>
<dbReference type="Pfam" id="PF00092">
    <property type="entry name" value="VWA"/>
    <property type="match status" value="1"/>
</dbReference>
<evidence type="ECO:0000313" key="4">
    <source>
        <dbReference type="EMBL" id="WEK54813.1"/>
    </source>
</evidence>
<evidence type="ECO:0000256" key="2">
    <source>
        <dbReference type="SAM" id="Phobius"/>
    </source>
</evidence>
<evidence type="ECO:0000259" key="3">
    <source>
        <dbReference type="PROSITE" id="PS50234"/>
    </source>
</evidence>
<reference evidence="4" key="1">
    <citation type="submission" date="2023-03" db="EMBL/GenBank/DDBJ databases">
        <title>Andean soil-derived lignocellulolytic bacterial consortium as a source of novel taxa and putative plastic-active enzymes.</title>
        <authorList>
            <person name="Diaz-Garcia L."/>
            <person name="Chuvochina M."/>
            <person name="Feuerriegel G."/>
            <person name="Bunk B."/>
            <person name="Sproer C."/>
            <person name="Streit W.R."/>
            <person name="Rodriguez L.M."/>
            <person name="Overmann J."/>
            <person name="Jimenez D.J."/>
        </authorList>
    </citation>
    <scope>NUCLEOTIDE SEQUENCE</scope>
    <source>
        <strain evidence="4">MAG 2441</strain>
    </source>
</reference>
<keyword evidence="2" id="KW-0472">Membrane</keyword>
<dbReference type="InterPro" id="IPR026870">
    <property type="entry name" value="Zinc_ribbon_dom"/>
</dbReference>
<keyword evidence="2" id="KW-0812">Transmembrane</keyword>
<dbReference type="SUPFAM" id="SSF53300">
    <property type="entry name" value="vWA-like"/>
    <property type="match status" value="1"/>
</dbReference>
<evidence type="ECO:0000256" key="1">
    <source>
        <dbReference type="SAM" id="MobiDB-lite"/>
    </source>
</evidence>
<dbReference type="CDD" id="cd00198">
    <property type="entry name" value="vWFA"/>
    <property type="match status" value="1"/>
</dbReference>
<organism evidence="4 5">
    <name type="scientific">Candidatus Cohnella colombiensis</name>
    <dbReference type="NCBI Taxonomy" id="3121368"/>
    <lineage>
        <taxon>Bacteria</taxon>
        <taxon>Bacillati</taxon>
        <taxon>Bacillota</taxon>
        <taxon>Bacilli</taxon>
        <taxon>Bacillales</taxon>
        <taxon>Paenibacillaceae</taxon>
        <taxon>Cohnella</taxon>
    </lineage>
</organism>
<name>A0AA95F0V1_9BACL</name>
<feature type="domain" description="VWFA" evidence="3">
    <location>
        <begin position="308"/>
        <end position="482"/>
    </location>
</feature>
<evidence type="ECO:0000313" key="5">
    <source>
        <dbReference type="Proteomes" id="UP001178662"/>
    </source>
</evidence>
<dbReference type="SMART" id="SM00327">
    <property type="entry name" value="VWA"/>
    <property type="match status" value="1"/>
</dbReference>
<accession>A0AA95F0V1</accession>
<dbReference type="Gene3D" id="3.40.50.410">
    <property type="entry name" value="von Willebrand factor, type A domain"/>
    <property type="match status" value="1"/>
</dbReference>
<dbReference type="AlphaFoldDB" id="A0AA95F0V1"/>
<sequence length="677" mass="74199">MFCTNCGKENLNHSPFCTNCGHLQEVPPIELNTTQLIKETPATTLEIEPANEPENEATVVAEILPPNSAEISPESPITPTSSPRSKKGLLVGLASVAVVVISSLWLLGVFSPKEELSAAPSPSSEVTPSPSEQASAEVNIPTTLDTLTITKVDNSSFPTIKLLIDVGGASVGELSAEDFTILEDGVTLPVSDIQYDKGNQALNVSYASLQFHRNPGQQDPRQVSLTLLGKQSESQYDAPQPLSLRMGDISYNTDQYPEVNVYFSLYDAFDKLVETIPSDNSLFQVAENNAPQQISSISKMSDIDESLSINLVMDDSGSMDQILSRVQQEALQFLDQITITENDRIGFMSFAGASEIVQSEFTNQTSAIVPQIKRLSAAGQCTALYRAIEQAVYNTAYNGESGSKYIVIFTDGGENCSNDGYENQDFISPQTVINTAKQFGIPIYAVGVDQDDQLQAITVATNGQYISIGSDIEKLGQFYQSIFTTKKAQYVVKYRSDSPQKQPRSTSIKLLNEAYSSKQEVTVTPRLIDEPAVARVMENYQVNWSVSMSSGDISYLVPYVTYDTTSKKAVYKVVNDQLVALNDAKSKGSVTTFGVPIYHLIDAKKVSESLYQLQLKKYFKRTIAKQGVITDTRFKSTAYTYNIVKQNGVWLVDSTEESNSSETCYTDDTYSTIVACK</sequence>
<gene>
    <name evidence="4" type="ORF">P0Y55_01670</name>
</gene>
<dbReference type="InterPro" id="IPR036465">
    <property type="entry name" value="vWFA_dom_sf"/>
</dbReference>
<dbReference type="PROSITE" id="PS50234">
    <property type="entry name" value="VWFA"/>
    <property type="match status" value="1"/>
</dbReference>
<feature type="compositionally biased region" description="Low complexity" evidence="1">
    <location>
        <begin position="117"/>
        <end position="132"/>
    </location>
</feature>
<keyword evidence="5" id="KW-1185">Reference proteome</keyword>
<dbReference type="EMBL" id="CP119317">
    <property type="protein sequence ID" value="WEK54813.1"/>
    <property type="molecule type" value="Genomic_DNA"/>
</dbReference>
<dbReference type="InterPro" id="IPR002035">
    <property type="entry name" value="VWF_A"/>
</dbReference>
<keyword evidence="2" id="KW-1133">Transmembrane helix</keyword>